<organism evidence="3 4">
    <name type="scientific">Panicum miliaceum</name>
    <name type="common">Proso millet</name>
    <name type="synonym">Broomcorn millet</name>
    <dbReference type="NCBI Taxonomy" id="4540"/>
    <lineage>
        <taxon>Eukaryota</taxon>
        <taxon>Viridiplantae</taxon>
        <taxon>Streptophyta</taxon>
        <taxon>Embryophyta</taxon>
        <taxon>Tracheophyta</taxon>
        <taxon>Spermatophyta</taxon>
        <taxon>Magnoliopsida</taxon>
        <taxon>Liliopsida</taxon>
        <taxon>Poales</taxon>
        <taxon>Poaceae</taxon>
        <taxon>PACMAD clade</taxon>
        <taxon>Panicoideae</taxon>
        <taxon>Panicodae</taxon>
        <taxon>Paniceae</taxon>
        <taxon>Panicinae</taxon>
        <taxon>Panicum</taxon>
        <taxon>Panicum sect. Panicum</taxon>
    </lineage>
</organism>
<dbReference type="PRINTS" id="PR00127">
    <property type="entry name" value="CLPPROTEASEP"/>
</dbReference>
<gene>
    <name evidence="3" type="ORF">C2845_PM07G10850</name>
</gene>
<name>A0A3L6SQG2_PANMI</name>
<dbReference type="InterPro" id="IPR029045">
    <property type="entry name" value="ClpP/crotonase-like_dom_sf"/>
</dbReference>
<dbReference type="Proteomes" id="UP000275267">
    <property type="component" value="Unassembled WGS sequence"/>
</dbReference>
<sequence>MAALPAPPCTSFSPSSVFLTPSSSTGRRMAPRAVAVRASVATAARGTHSVGWDPSGLAAARPAARKARLEELDTTNMLLRQRIVFLGSPVDDTSADLIISQLLLLDAEDQTKDIMLFINSPGGSITADPEASDLASRELIAEAPAMPQRALSLATDSPFNQVPNLLIFNENLDCQRPSYIHDPPVAL</sequence>
<dbReference type="PANTHER" id="PTHR10381:SF50">
    <property type="entry name" value="ATP-DEPENDENT CLP PROTEASE PROTEOLYTIC SUBUNIT 3, CHLOROPLASTIC"/>
    <property type="match status" value="1"/>
</dbReference>
<evidence type="ECO:0000313" key="4">
    <source>
        <dbReference type="Proteomes" id="UP000275267"/>
    </source>
</evidence>
<comment type="similarity">
    <text evidence="1 2">Belongs to the peptidase S14 family.</text>
</comment>
<dbReference type="AlphaFoldDB" id="A0A3L6SQG2"/>
<accession>A0A3L6SQG2</accession>
<dbReference type="GO" id="GO:0004176">
    <property type="term" value="F:ATP-dependent peptidase activity"/>
    <property type="evidence" value="ECO:0007669"/>
    <property type="project" value="InterPro"/>
</dbReference>
<protein>
    <recommendedName>
        <fullName evidence="2">ATP-dependent Clp protease proteolytic subunit</fullName>
    </recommendedName>
</protein>
<comment type="caution">
    <text evidence="3">The sequence shown here is derived from an EMBL/GenBank/DDBJ whole genome shotgun (WGS) entry which is preliminary data.</text>
</comment>
<proteinExistence type="inferred from homology"/>
<dbReference type="InterPro" id="IPR001907">
    <property type="entry name" value="ClpP"/>
</dbReference>
<evidence type="ECO:0000313" key="3">
    <source>
        <dbReference type="EMBL" id="RLN23954.1"/>
    </source>
</evidence>
<dbReference type="InterPro" id="IPR023562">
    <property type="entry name" value="ClpP/TepA"/>
</dbReference>
<evidence type="ECO:0000256" key="2">
    <source>
        <dbReference type="RuleBase" id="RU003567"/>
    </source>
</evidence>
<dbReference type="EMBL" id="PQIB02000004">
    <property type="protein sequence ID" value="RLN23954.1"/>
    <property type="molecule type" value="Genomic_DNA"/>
</dbReference>
<dbReference type="PANTHER" id="PTHR10381">
    <property type="entry name" value="ATP-DEPENDENT CLP PROTEASE PROTEOLYTIC SUBUNIT"/>
    <property type="match status" value="1"/>
</dbReference>
<dbReference type="GO" id="GO:0051117">
    <property type="term" value="F:ATPase binding"/>
    <property type="evidence" value="ECO:0007669"/>
    <property type="project" value="TreeGrafter"/>
</dbReference>
<dbReference type="GO" id="GO:0004252">
    <property type="term" value="F:serine-type endopeptidase activity"/>
    <property type="evidence" value="ECO:0007669"/>
    <property type="project" value="InterPro"/>
</dbReference>
<reference evidence="4" key="1">
    <citation type="journal article" date="2019" name="Nat. Commun.">
        <title>The genome of broomcorn millet.</title>
        <authorList>
            <person name="Zou C."/>
            <person name="Miki D."/>
            <person name="Li D."/>
            <person name="Tang Q."/>
            <person name="Xiao L."/>
            <person name="Rajput S."/>
            <person name="Deng P."/>
            <person name="Jia W."/>
            <person name="Huang R."/>
            <person name="Zhang M."/>
            <person name="Sun Y."/>
            <person name="Hu J."/>
            <person name="Fu X."/>
            <person name="Schnable P.S."/>
            <person name="Li F."/>
            <person name="Zhang H."/>
            <person name="Feng B."/>
            <person name="Zhu X."/>
            <person name="Liu R."/>
            <person name="Schnable J.C."/>
            <person name="Zhu J.-K."/>
            <person name="Zhang H."/>
        </authorList>
    </citation>
    <scope>NUCLEOTIDE SEQUENCE [LARGE SCALE GENOMIC DNA]</scope>
</reference>
<dbReference type="STRING" id="4540.A0A3L6SQG2"/>
<dbReference type="OrthoDB" id="784676at2759"/>
<keyword evidence="4" id="KW-1185">Reference proteome</keyword>
<dbReference type="GO" id="GO:0009368">
    <property type="term" value="C:endopeptidase Clp complex"/>
    <property type="evidence" value="ECO:0007669"/>
    <property type="project" value="TreeGrafter"/>
</dbReference>
<dbReference type="GO" id="GO:0006515">
    <property type="term" value="P:protein quality control for misfolded or incompletely synthesized proteins"/>
    <property type="evidence" value="ECO:0007669"/>
    <property type="project" value="TreeGrafter"/>
</dbReference>
<dbReference type="Pfam" id="PF00574">
    <property type="entry name" value="CLP_protease"/>
    <property type="match status" value="1"/>
</dbReference>
<evidence type="ECO:0000256" key="1">
    <source>
        <dbReference type="ARBA" id="ARBA00007039"/>
    </source>
</evidence>
<dbReference type="GO" id="GO:0009536">
    <property type="term" value="C:plastid"/>
    <property type="evidence" value="ECO:0007669"/>
    <property type="project" value="UniProtKB-ARBA"/>
</dbReference>
<dbReference type="SUPFAM" id="SSF52096">
    <property type="entry name" value="ClpP/crotonase"/>
    <property type="match status" value="1"/>
</dbReference>
<dbReference type="Gene3D" id="3.90.226.10">
    <property type="entry name" value="2-enoyl-CoA Hydratase, Chain A, domain 1"/>
    <property type="match status" value="1"/>
</dbReference>